<sequence>MKEIPRVVAEVFVRRMQVAGVSLIEQRQYLKWLRFYFDFCHKYNFSVEKEESLKAFVNKLTEKRQTPENQRQATRSVNVYFDILRQNDSQPPSVEEYVSAQEYSGLSWESVFAELKGAIRLRNYSQSTYRTYAGWIARFEGFLKGKMPDKIEMADVKAFLTDLAVNAKVSGSTQNQAFNALLFLFRHVLKRENEFDAKEGIVRAKQKKYIPVVLTREEVDIVIAKLRYPYNLIAKMLYGCGLRLFECLNLRMHCLNLDEQILTIHDGKGQKDRTVPLPEVLLKELKAHVAKVKSLYEEDLNQNYHGAFLPEGIEKKYPAAALEFAWQWLFPAKQLTSVPQTGEKRRYHLHETHVQKAIRGAVKRAALMKRVTAHTFRHTFASHLLQANVDIRTIQTMLGHSDVRTTMIYTNTVKSRTIKEQISPLDIGKIDL</sequence>
<feature type="domain" description="Core-binding (CB)" evidence="7">
    <location>
        <begin position="106"/>
        <end position="189"/>
    </location>
</feature>
<dbReference type="InterPro" id="IPR004107">
    <property type="entry name" value="Integrase_SAM-like_N"/>
</dbReference>
<evidence type="ECO:0000313" key="8">
    <source>
        <dbReference type="EMBL" id="MBB5021644.1"/>
    </source>
</evidence>
<keyword evidence="9" id="KW-1185">Reference proteome</keyword>
<dbReference type="Pfam" id="PF13495">
    <property type="entry name" value="Phage_int_SAM_4"/>
    <property type="match status" value="1"/>
</dbReference>
<dbReference type="InterPro" id="IPR002104">
    <property type="entry name" value="Integrase_catalytic"/>
</dbReference>
<dbReference type="PANTHER" id="PTHR30349">
    <property type="entry name" value="PHAGE INTEGRASE-RELATED"/>
    <property type="match status" value="1"/>
</dbReference>
<dbReference type="EMBL" id="JACHID010000004">
    <property type="protein sequence ID" value="MBB5021644.1"/>
    <property type="molecule type" value="Genomic_DNA"/>
</dbReference>
<organism evidence="8 9">
    <name type="scientific">Desulfurispira natronophila</name>
    <dbReference type="NCBI Taxonomy" id="682562"/>
    <lineage>
        <taxon>Bacteria</taxon>
        <taxon>Pseudomonadati</taxon>
        <taxon>Chrysiogenota</taxon>
        <taxon>Chrysiogenia</taxon>
        <taxon>Chrysiogenales</taxon>
        <taxon>Chrysiogenaceae</taxon>
        <taxon>Desulfurispira</taxon>
    </lineage>
</organism>
<evidence type="ECO:0000313" key="9">
    <source>
        <dbReference type="Proteomes" id="UP000528322"/>
    </source>
</evidence>
<dbReference type="InterPro" id="IPR011946">
    <property type="entry name" value="Integrase_integron-type"/>
</dbReference>
<dbReference type="GO" id="GO:0015074">
    <property type="term" value="P:DNA integration"/>
    <property type="evidence" value="ECO:0007669"/>
    <property type="project" value="UniProtKB-KW"/>
</dbReference>
<dbReference type="Gene3D" id="1.10.150.130">
    <property type="match status" value="2"/>
</dbReference>
<keyword evidence="2" id="KW-0229">DNA integration</keyword>
<dbReference type="InterPro" id="IPR011010">
    <property type="entry name" value="DNA_brk_join_enz"/>
</dbReference>
<evidence type="ECO:0000256" key="3">
    <source>
        <dbReference type="ARBA" id="ARBA00023125"/>
    </source>
</evidence>
<dbReference type="Pfam" id="PF00589">
    <property type="entry name" value="Phage_integrase"/>
    <property type="match status" value="1"/>
</dbReference>
<dbReference type="InterPro" id="IPR044068">
    <property type="entry name" value="CB"/>
</dbReference>
<dbReference type="Proteomes" id="UP000528322">
    <property type="component" value="Unassembled WGS sequence"/>
</dbReference>
<dbReference type="SUPFAM" id="SSF56349">
    <property type="entry name" value="DNA breaking-rejoining enzymes"/>
    <property type="match status" value="1"/>
</dbReference>
<dbReference type="PROSITE" id="PS51900">
    <property type="entry name" value="CB"/>
    <property type="match status" value="1"/>
</dbReference>
<dbReference type="Gene3D" id="1.10.443.10">
    <property type="entry name" value="Intergrase catalytic core"/>
    <property type="match status" value="1"/>
</dbReference>
<dbReference type="PROSITE" id="PS51898">
    <property type="entry name" value="TYR_RECOMBINASE"/>
    <property type="match status" value="1"/>
</dbReference>
<dbReference type="InterPro" id="IPR013762">
    <property type="entry name" value="Integrase-like_cat_sf"/>
</dbReference>
<dbReference type="GO" id="GO:0006310">
    <property type="term" value="P:DNA recombination"/>
    <property type="evidence" value="ECO:0007669"/>
    <property type="project" value="UniProtKB-KW"/>
</dbReference>
<protein>
    <submittedName>
        <fullName evidence="8">Integron integrase</fullName>
    </submittedName>
</protein>
<proteinExistence type="inferred from homology"/>
<evidence type="ECO:0000256" key="5">
    <source>
        <dbReference type="PROSITE-ProRule" id="PRU01248"/>
    </source>
</evidence>
<gene>
    <name evidence="8" type="ORF">HNR37_000956</name>
</gene>
<dbReference type="InterPro" id="IPR010998">
    <property type="entry name" value="Integrase_recombinase_N"/>
</dbReference>
<evidence type="ECO:0000256" key="4">
    <source>
        <dbReference type="ARBA" id="ARBA00023172"/>
    </source>
</evidence>
<dbReference type="GO" id="GO:0003677">
    <property type="term" value="F:DNA binding"/>
    <property type="evidence" value="ECO:0007669"/>
    <property type="project" value="UniProtKB-UniRule"/>
</dbReference>
<evidence type="ECO:0000256" key="2">
    <source>
        <dbReference type="ARBA" id="ARBA00022908"/>
    </source>
</evidence>
<dbReference type="PANTHER" id="PTHR30349:SF64">
    <property type="entry name" value="PROPHAGE INTEGRASE INTD-RELATED"/>
    <property type="match status" value="1"/>
</dbReference>
<accession>A0A7W8DGR3</accession>
<dbReference type="NCBIfam" id="TIGR02249">
    <property type="entry name" value="integrase_gron"/>
    <property type="match status" value="1"/>
</dbReference>
<keyword evidence="4" id="KW-0233">DNA recombination</keyword>
<comment type="similarity">
    <text evidence="1">Belongs to the 'phage' integrase family.</text>
</comment>
<comment type="caution">
    <text evidence="8">The sequence shown here is derived from an EMBL/GenBank/DDBJ whole genome shotgun (WGS) entry which is preliminary data.</text>
</comment>
<keyword evidence="3 5" id="KW-0238">DNA-binding</keyword>
<dbReference type="InterPro" id="IPR050090">
    <property type="entry name" value="Tyrosine_recombinase_XerCD"/>
</dbReference>
<dbReference type="AlphaFoldDB" id="A0A7W8DGR3"/>
<reference evidence="8 9" key="1">
    <citation type="submission" date="2020-08" db="EMBL/GenBank/DDBJ databases">
        <title>Genomic Encyclopedia of Type Strains, Phase IV (KMG-IV): sequencing the most valuable type-strain genomes for metagenomic binning, comparative biology and taxonomic classification.</title>
        <authorList>
            <person name="Goeker M."/>
        </authorList>
    </citation>
    <scope>NUCLEOTIDE SEQUENCE [LARGE SCALE GENOMIC DNA]</scope>
    <source>
        <strain evidence="8 9">DSM 22071</strain>
    </source>
</reference>
<evidence type="ECO:0000259" key="7">
    <source>
        <dbReference type="PROSITE" id="PS51900"/>
    </source>
</evidence>
<name>A0A7W8DGR3_9BACT</name>
<dbReference type="RefSeq" id="WP_183730692.1">
    <property type="nucleotide sequence ID" value="NZ_JACHID010000004.1"/>
</dbReference>
<evidence type="ECO:0000259" key="6">
    <source>
        <dbReference type="PROSITE" id="PS51898"/>
    </source>
</evidence>
<feature type="domain" description="Tyr recombinase" evidence="6">
    <location>
        <begin position="209"/>
        <end position="426"/>
    </location>
</feature>
<evidence type="ECO:0000256" key="1">
    <source>
        <dbReference type="ARBA" id="ARBA00008857"/>
    </source>
</evidence>